<organism evidence="1 2">
    <name type="scientific">Camellia lanceoleosa</name>
    <dbReference type="NCBI Taxonomy" id="1840588"/>
    <lineage>
        <taxon>Eukaryota</taxon>
        <taxon>Viridiplantae</taxon>
        <taxon>Streptophyta</taxon>
        <taxon>Embryophyta</taxon>
        <taxon>Tracheophyta</taxon>
        <taxon>Spermatophyta</taxon>
        <taxon>Magnoliopsida</taxon>
        <taxon>eudicotyledons</taxon>
        <taxon>Gunneridae</taxon>
        <taxon>Pentapetalae</taxon>
        <taxon>asterids</taxon>
        <taxon>Ericales</taxon>
        <taxon>Theaceae</taxon>
        <taxon>Camellia</taxon>
    </lineage>
</organism>
<comment type="caution">
    <text evidence="1">The sequence shown here is derived from an EMBL/GenBank/DDBJ whole genome shotgun (WGS) entry which is preliminary data.</text>
</comment>
<gene>
    <name evidence="1" type="ORF">LOK49_LG07G03142</name>
</gene>
<name>A0ACC0H7N6_9ERIC</name>
<sequence length="128" mass="14713">MNEVVQRSRDYRRESETEETLSPGMELWVVMTPQKVGAKWRSRDVVVGDGTGDGEGDDVAGEGDTIFGIVFSLSINLFQLIKRVRDYFNYYFQYPEMASEEGQLISCHTLNQWNNHLQTAEDPKKLVF</sequence>
<proteinExistence type="predicted"/>
<keyword evidence="2" id="KW-1185">Reference proteome</keyword>
<dbReference type="EMBL" id="CM045764">
    <property type="protein sequence ID" value="KAI8007901.1"/>
    <property type="molecule type" value="Genomic_DNA"/>
</dbReference>
<evidence type="ECO:0000313" key="1">
    <source>
        <dbReference type="EMBL" id="KAI8007901.1"/>
    </source>
</evidence>
<protein>
    <submittedName>
        <fullName evidence="1">Thioredoxin H1</fullName>
    </submittedName>
</protein>
<evidence type="ECO:0000313" key="2">
    <source>
        <dbReference type="Proteomes" id="UP001060215"/>
    </source>
</evidence>
<reference evidence="1 2" key="1">
    <citation type="journal article" date="2022" name="Plant J.">
        <title>Chromosome-level genome of Camellia lanceoleosa provides a valuable resource for understanding genome evolution and self-incompatibility.</title>
        <authorList>
            <person name="Gong W."/>
            <person name="Xiao S."/>
            <person name="Wang L."/>
            <person name="Liao Z."/>
            <person name="Chang Y."/>
            <person name="Mo W."/>
            <person name="Hu G."/>
            <person name="Li W."/>
            <person name="Zhao G."/>
            <person name="Zhu H."/>
            <person name="Hu X."/>
            <person name="Ji K."/>
            <person name="Xiang X."/>
            <person name="Song Q."/>
            <person name="Yuan D."/>
            <person name="Jin S."/>
            <person name="Zhang L."/>
        </authorList>
    </citation>
    <scope>NUCLEOTIDE SEQUENCE [LARGE SCALE GENOMIC DNA]</scope>
    <source>
        <strain evidence="1">SQ_2022a</strain>
    </source>
</reference>
<dbReference type="Proteomes" id="UP001060215">
    <property type="component" value="Chromosome 7"/>
</dbReference>
<accession>A0ACC0H7N6</accession>